<evidence type="ECO:0000256" key="3">
    <source>
        <dbReference type="ARBA" id="ARBA00023002"/>
    </source>
</evidence>
<dbReference type="PANTHER" id="PTHR32332:SF20">
    <property type="entry name" value="2-NITROPROPANE DIOXYGENASE-LIKE PROTEIN"/>
    <property type="match status" value="1"/>
</dbReference>
<evidence type="ECO:0000256" key="1">
    <source>
        <dbReference type="ARBA" id="ARBA00022630"/>
    </source>
</evidence>
<keyword evidence="4" id="KW-0223">Dioxygenase</keyword>
<evidence type="ECO:0000256" key="2">
    <source>
        <dbReference type="ARBA" id="ARBA00022643"/>
    </source>
</evidence>
<gene>
    <name evidence="4" type="ORF">C441_18847</name>
</gene>
<dbReference type="GO" id="GO:0018580">
    <property type="term" value="F:nitronate monooxygenase activity"/>
    <property type="evidence" value="ECO:0007669"/>
    <property type="project" value="InterPro"/>
</dbReference>
<name>M0HYS7_9EURY</name>
<protein>
    <submittedName>
        <fullName evidence="4">2-nitropropane dioxygenase</fullName>
    </submittedName>
</protein>
<dbReference type="InterPro" id="IPR013785">
    <property type="entry name" value="Aldolase_TIM"/>
</dbReference>
<dbReference type="CDD" id="cd04730">
    <property type="entry name" value="NPD_like"/>
    <property type="match status" value="1"/>
</dbReference>
<dbReference type="OrthoDB" id="304666at2157"/>
<comment type="caution">
    <text evidence="4">The sequence shown here is derived from an EMBL/GenBank/DDBJ whole genome shotgun (WGS) entry which is preliminary data.</text>
</comment>
<evidence type="ECO:0000313" key="5">
    <source>
        <dbReference type="Proteomes" id="UP000011508"/>
    </source>
</evidence>
<dbReference type="SUPFAM" id="SSF51412">
    <property type="entry name" value="Inosine monophosphate dehydrogenase (IMPDH)"/>
    <property type="match status" value="1"/>
</dbReference>
<keyword evidence="3" id="KW-0560">Oxidoreductase</keyword>
<proteinExistence type="predicted"/>
<dbReference type="Gene3D" id="3.20.20.70">
    <property type="entry name" value="Aldolase class I"/>
    <property type="match status" value="1"/>
</dbReference>
<dbReference type="RefSeq" id="WP_007276459.1">
    <property type="nucleotide sequence ID" value="NZ_AOLM01000029.1"/>
</dbReference>
<reference evidence="4 5" key="1">
    <citation type="journal article" date="2014" name="PLoS Genet.">
        <title>Phylogenetically driven sequencing of extremely halophilic archaea reveals strategies for static and dynamic osmo-response.</title>
        <authorList>
            <person name="Becker E.A."/>
            <person name="Seitzer P.M."/>
            <person name="Tritt A."/>
            <person name="Larsen D."/>
            <person name="Krusor M."/>
            <person name="Yao A.I."/>
            <person name="Wu D."/>
            <person name="Madern D."/>
            <person name="Eisen J.A."/>
            <person name="Darling A.E."/>
            <person name="Facciotti M.T."/>
        </authorList>
    </citation>
    <scope>NUCLEOTIDE SEQUENCE [LARGE SCALE GENOMIC DNA]</scope>
    <source>
        <strain evidence="4 5">ATCC BAA-897</strain>
    </source>
</reference>
<dbReference type="PATRIC" id="fig|662480.6.peg.3742"/>
<dbReference type="GO" id="GO:0051213">
    <property type="term" value="F:dioxygenase activity"/>
    <property type="evidence" value="ECO:0007669"/>
    <property type="project" value="UniProtKB-KW"/>
</dbReference>
<dbReference type="EMBL" id="AOLM01000029">
    <property type="protein sequence ID" value="ELZ88279.1"/>
    <property type="molecule type" value="Genomic_DNA"/>
</dbReference>
<evidence type="ECO:0000313" key="4">
    <source>
        <dbReference type="EMBL" id="ELZ88279.1"/>
    </source>
</evidence>
<sequence length="334" mass="34910">MSRLTTTLTDALGLDVPIVQAPVGSATCPALAATVADAGALGMLAVTWRDEAATREVITETNHRTDGVFGVNIVADSDAKDVPTETHVEVCLDEGIDIFSFSFGDAAPYIEQIHSHDGTILQTVGSAAEAKAAVDAGVDVLVAQGWEAGGHVQSTVATLPLVPRIVDAVPDTPVIAAGGIADGRGIAAVLTLGAAGAWLGTRFLATEEAHVHRRYRQRVLGADETETVYSALFDEGWPDVPHRVLENTTVADWKAAGQPETERPGGGEVVAETDDGTPIRRYEDSLAVPGIDGDVEELPLYAGQSAGLTQTVQSADELVNTLTEETVEALERAN</sequence>
<dbReference type="InterPro" id="IPR004136">
    <property type="entry name" value="NMO"/>
</dbReference>
<dbReference type="PANTHER" id="PTHR32332">
    <property type="entry name" value="2-NITROPROPANE DIOXYGENASE"/>
    <property type="match status" value="1"/>
</dbReference>
<keyword evidence="1" id="KW-0285">Flavoprotein</keyword>
<keyword evidence="2" id="KW-0288">FMN</keyword>
<accession>M0HYS7</accession>
<organism evidence="4 5">
    <name type="scientific">Haloferax sulfurifontis ATCC BAA-897</name>
    <dbReference type="NCBI Taxonomy" id="662480"/>
    <lineage>
        <taxon>Archaea</taxon>
        <taxon>Methanobacteriati</taxon>
        <taxon>Methanobacteriota</taxon>
        <taxon>Stenosarchaea group</taxon>
        <taxon>Halobacteria</taxon>
        <taxon>Halobacteriales</taxon>
        <taxon>Haloferacaceae</taxon>
        <taxon>Haloferax</taxon>
    </lineage>
</organism>
<dbReference type="AlphaFoldDB" id="M0HYS7"/>
<keyword evidence="5" id="KW-1185">Reference proteome</keyword>
<dbReference type="Proteomes" id="UP000011508">
    <property type="component" value="Unassembled WGS sequence"/>
</dbReference>
<dbReference type="Pfam" id="PF03060">
    <property type="entry name" value="NMO"/>
    <property type="match status" value="1"/>
</dbReference>